<dbReference type="Proteomes" id="UP000011087">
    <property type="component" value="Unassembled WGS sequence"/>
</dbReference>
<dbReference type="AlphaFoldDB" id="L1JIV9"/>
<evidence type="ECO:0000313" key="3">
    <source>
        <dbReference type="Proteomes" id="UP000011087"/>
    </source>
</evidence>
<reference evidence="2" key="3">
    <citation type="submission" date="2016-03" db="UniProtKB">
        <authorList>
            <consortium name="EnsemblProtists"/>
        </authorList>
    </citation>
    <scope>IDENTIFICATION</scope>
</reference>
<dbReference type="InterPro" id="IPR019410">
    <property type="entry name" value="Methyltransf_16"/>
</dbReference>
<dbReference type="EnsemblProtists" id="EKX48089">
    <property type="protein sequence ID" value="EKX48089"/>
    <property type="gene ID" value="GUITHDRAFT_106168"/>
</dbReference>
<dbReference type="Gene3D" id="3.40.50.150">
    <property type="entry name" value="Vaccinia Virus protein VP39"/>
    <property type="match status" value="1"/>
</dbReference>
<keyword evidence="3" id="KW-1185">Reference proteome</keyword>
<dbReference type="InterPro" id="IPR029063">
    <property type="entry name" value="SAM-dependent_MTases_sf"/>
</dbReference>
<dbReference type="OrthoDB" id="407325at2759"/>
<dbReference type="STRING" id="905079.L1JIV9"/>
<sequence>MNAKSEQQKLSLSNIWVLAESNGPVRQEEMNICKAFMQICREDNNKDKLRAFFAENRGKPVLFEMKTERKDFRKFLFSGGETMSIQEGSFGDSGLGYSIWDAGLALSIWIQMNGDKFAGRDVLELGSGVGVTGICMAKSSANQVVLSDFGNVEDEGEDEGERNSVVERNLQPRNLLENLLTNVELNGLEEKCQVTRLDWHACLADSFRPVKEFQCVIGSDVIYYEEDAEALTAAIVKHLRAGGTFFLMNRRGRPGLSAVLENLERMGKVEVTELSLFNNFDSTPLLFATFTKG</sequence>
<dbReference type="Pfam" id="PF10294">
    <property type="entry name" value="Methyltransf_16"/>
    <property type="match status" value="2"/>
</dbReference>
<dbReference type="OMA" id="QCARASQ"/>
<accession>L1JIV9</accession>
<dbReference type="SUPFAM" id="SSF53335">
    <property type="entry name" value="S-adenosyl-L-methionine-dependent methyltransferases"/>
    <property type="match status" value="1"/>
</dbReference>
<name>L1JIV9_GUITC</name>
<gene>
    <name evidence="1" type="ORF">GUITHDRAFT_106168</name>
</gene>
<dbReference type="GeneID" id="17304666"/>
<dbReference type="HOGENOM" id="CLU_951389_0_0_1"/>
<dbReference type="PANTHER" id="PTHR14614">
    <property type="entry name" value="HEPATOCELLULAR CARCINOMA-ASSOCIATED ANTIGEN"/>
    <property type="match status" value="1"/>
</dbReference>
<proteinExistence type="predicted"/>
<dbReference type="EMBL" id="JH992987">
    <property type="protein sequence ID" value="EKX48089.1"/>
    <property type="molecule type" value="Genomic_DNA"/>
</dbReference>
<reference evidence="1 3" key="1">
    <citation type="journal article" date="2012" name="Nature">
        <title>Algal genomes reveal evolutionary mosaicism and the fate of nucleomorphs.</title>
        <authorList>
            <consortium name="DOE Joint Genome Institute"/>
            <person name="Curtis B.A."/>
            <person name="Tanifuji G."/>
            <person name="Burki F."/>
            <person name="Gruber A."/>
            <person name="Irimia M."/>
            <person name="Maruyama S."/>
            <person name="Arias M.C."/>
            <person name="Ball S.G."/>
            <person name="Gile G.H."/>
            <person name="Hirakawa Y."/>
            <person name="Hopkins J.F."/>
            <person name="Kuo A."/>
            <person name="Rensing S.A."/>
            <person name="Schmutz J."/>
            <person name="Symeonidi A."/>
            <person name="Elias M."/>
            <person name="Eveleigh R.J."/>
            <person name="Herman E.K."/>
            <person name="Klute M.J."/>
            <person name="Nakayama T."/>
            <person name="Obornik M."/>
            <person name="Reyes-Prieto A."/>
            <person name="Armbrust E.V."/>
            <person name="Aves S.J."/>
            <person name="Beiko R.G."/>
            <person name="Coutinho P."/>
            <person name="Dacks J.B."/>
            <person name="Durnford D.G."/>
            <person name="Fast N.M."/>
            <person name="Green B.R."/>
            <person name="Grisdale C.J."/>
            <person name="Hempel F."/>
            <person name="Henrissat B."/>
            <person name="Hoppner M.P."/>
            <person name="Ishida K."/>
            <person name="Kim E."/>
            <person name="Koreny L."/>
            <person name="Kroth P.G."/>
            <person name="Liu Y."/>
            <person name="Malik S.B."/>
            <person name="Maier U.G."/>
            <person name="McRose D."/>
            <person name="Mock T."/>
            <person name="Neilson J.A."/>
            <person name="Onodera N.T."/>
            <person name="Poole A.M."/>
            <person name="Pritham E.J."/>
            <person name="Richards T.A."/>
            <person name="Rocap G."/>
            <person name="Roy S.W."/>
            <person name="Sarai C."/>
            <person name="Schaack S."/>
            <person name="Shirato S."/>
            <person name="Slamovits C.H."/>
            <person name="Spencer D.F."/>
            <person name="Suzuki S."/>
            <person name="Worden A.Z."/>
            <person name="Zauner S."/>
            <person name="Barry K."/>
            <person name="Bell C."/>
            <person name="Bharti A.K."/>
            <person name="Crow J.A."/>
            <person name="Grimwood J."/>
            <person name="Kramer R."/>
            <person name="Lindquist E."/>
            <person name="Lucas S."/>
            <person name="Salamov A."/>
            <person name="McFadden G.I."/>
            <person name="Lane C.E."/>
            <person name="Keeling P.J."/>
            <person name="Gray M.W."/>
            <person name="Grigoriev I.V."/>
            <person name="Archibald J.M."/>
        </authorList>
    </citation>
    <scope>NUCLEOTIDE SEQUENCE</scope>
    <source>
        <strain evidence="1 3">CCMP2712</strain>
    </source>
</reference>
<dbReference type="PaxDb" id="55529-EKX48089"/>
<evidence type="ECO:0000313" key="1">
    <source>
        <dbReference type="EMBL" id="EKX48089.1"/>
    </source>
</evidence>
<dbReference type="KEGG" id="gtt:GUITHDRAFT_106168"/>
<dbReference type="eggNOG" id="KOG2497">
    <property type="taxonomic scope" value="Eukaryota"/>
</dbReference>
<protein>
    <submittedName>
        <fullName evidence="1 2">Uncharacterized protein</fullName>
    </submittedName>
</protein>
<dbReference type="RefSeq" id="XP_005835069.1">
    <property type="nucleotide sequence ID" value="XM_005835012.1"/>
</dbReference>
<organism evidence="1">
    <name type="scientific">Guillardia theta (strain CCMP2712)</name>
    <name type="common">Cryptophyte</name>
    <dbReference type="NCBI Taxonomy" id="905079"/>
    <lineage>
        <taxon>Eukaryota</taxon>
        <taxon>Cryptophyceae</taxon>
        <taxon>Pyrenomonadales</taxon>
        <taxon>Geminigeraceae</taxon>
        <taxon>Guillardia</taxon>
    </lineage>
</organism>
<reference evidence="3" key="2">
    <citation type="submission" date="2012-11" db="EMBL/GenBank/DDBJ databases">
        <authorList>
            <person name="Kuo A."/>
            <person name="Curtis B.A."/>
            <person name="Tanifuji G."/>
            <person name="Burki F."/>
            <person name="Gruber A."/>
            <person name="Irimia M."/>
            <person name="Maruyama S."/>
            <person name="Arias M.C."/>
            <person name="Ball S.G."/>
            <person name="Gile G.H."/>
            <person name="Hirakawa Y."/>
            <person name="Hopkins J.F."/>
            <person name="Rensing S.A."/>
            <person name="Schmutz J."/>
            <person name="Symeonidi A."/>
            <person name="Elias M."/>
            <person name="Eveleigh R.J."/>
            <person name="Herman E.K."/>
            <person name="Klute M.J."/>
            <person name="Nakayama T."/>
            <person name="Obornik M."/>
            <person name="Reyes-Prieto A."/>
            <person name="Armbrust E.V."/>
            <person name="Aves S.J."/>
            <person name="Beiko R.G."/>
            <person name="Coutinho P."/>
            <person name="Dacks J.B."/>
            <person name="Durnford D.G."/>
            <person name="Fast N.M."/>
            <person name="Green B.R."/>
            <person name="Grisdale C."/>
            <person name="Hempe F."/>
            <person name="Henrissat B."/>
            <person name="Hoppner M.P."/>
            <person name="Ishida K.-I."/>
            <person name="Kim E."/>
            <person name="Koreny L."/>
            <person name="Kroth P.G."/>
            <person name="Liu Y."/>
            <person name="Malik S.-B."/>
            <person name="Maier U.G."/>
            <person name="McRose D."/>
            <person name="Mock T."/>
            <person name="Neilson J.A."/>
            <person name="Onodera N.T."/>
            <person name="Poole A.M."/>
            <person name="Pritham E.J."/>
            <person name="Richards T.A."/>
            <person name="Rocap G."/>
            <person name="Roy S.W."/>
            <person name="Sarai C."/>
            <person name="Schaack S."/>
            <person name="Shirato S."/>
            <person name="Slamovits C.H."/>
            <person name="Spencer D.F."/>
            <person name="Suzuki S."/>
            <person name="Worden A.Z."/>
            <person name="Zauner S."/>
            <person name="Barry K."/>
            <person name="Bell C."/>
            <person name="Bharti A.K."/>
            <person name="Crow J.A."/>
            <person name="Grimwood J."/>
            <person name="Kramer R."/>
            <person name="Lindquist E."/>
            <person name="Lucas S."/>
            <person name="Salamov A."/>
            <person name="McFadden G.I."/>
            <person name="Lane C.E."/>
            <person name="Keeling P.J."/>
            <person name="Gray M.W."/>
            <person name="Grigoriev I.V."/>
            <person name="Archibald J.M."/>
        </authorList>
    </citation>
    <scope>NUCLEOTIDE SEQUENCE</scope>
    <source>
        <strain evidence="3">CCMP2712</strain>
    </source>
</reference>
<evidence type="ECO:0000313" key="2">
    <source>
        <dbReference type="EnsemblProtists" id="EKX48089"/>
    </source>
</evidence>